<feature type="compositionally biased region" description="Basic and acidic residues" evidence="1">
    <location>
        <begin position="15"/>
        <end position="26"/>
    </location>
</feature>
<name>A0A164DUN5_9CRUS</name>
<protein>
    <submittedName>
        <fullName evidence="2">Uncharacterized protein</fullName>
    </submittedName>
</protein>
<accession>A0A164DUN5</accession>
<comment type="caution">
    <text evidence="2">The sequence shown here is derived from an EMBL/GenBank/DDBJ whole genome shotgun (WGS) entry which is preliminary data.</text>
</comment>
<reference evidence="2 3" key="1">
    <citation type="submission" date="2016-03" db="EMBL/GenBank/DDBJ databases">
        <title>EvidentialGene: Evidence-directed Construction of Genes on Genomes.</title>
        <authorList>
            <person name="Gilbert D.G."/>
            <person name="Choi J.-H."/>
            <person name="Mockaitis K."/>
            <person name="Colbourne J."/>
            <person name="Pfrender M."/>
        </authorList>
    </citation>
    <scope>NUCLEOTIDE SEQUENCE [LARGE SCALE GENOMIC DNA]</scope>
    <source>
        <strain evidence="2 3">Xinb3</strain>
        <tissue evidence="2">Complete organism</tissue>
    </source>
</reference>
<organism evidence="2 3">
    <name type="scientific">Daphnia magna</name>
    <dbReference type="NCBI Taxonomy" id="35525"/>
    <lineage>
        <taxon>Eukaryota</taxon>
        <taxon>Metazoa</taxon>
        <taxon>Ecdysozoa</taxon>
        <taxon>Arthropoda</taxon>
        <taxon>Crustacea</taxon>
        <taxon>Branchiopoda</taxon>
        <taxon>Diplostraca</taxon>
        <taxon>Cladocera</taxon>
        <taxon>Anomopoda</taxon>
        <taxon>Daphniidae</taxon>
        <taxon>Daphnia</taxon>
    </lineage>
</organism>
<evidence type="ECO:0000313" key="2">
    <source>
        <dbReference type="EMBL" id="KZR96128.1"/>
    </source>
</evidence>
<dbReference type="EMBL" id="LRGB01025979">
    <property type="protein sequence ID" value="KZR96128.1"/>
    <property type="molecule type" value="Genomic_DNA"/>
</dbReference>
<keyword evidence="3" id="KW-1185">Reference proteome</keyword>
<feature type="region of interest" description="Disordered" evidence="1">
    <location>
        <begin position="1"/>
        <end position="56"/>
    </location>
</feature>
<dbReference type="Proteomes" id="UP000076858">
    <property type="component" value="Unassembled WGS sequence"/>
</dbReference>
<proteinExistence type="predicted"/>
<evidence type="ECO:0000256" key="1">
    <source>
        <dbReference type="SAM" id="MobiDB-lite"/>
    </source>
</evidence>
<gene>
    <name evidence="2" type="ORF">APZ42_009708</name>
</gene>
<sequence>MLLPTHGDIPLDPNRVGKDPTRRTNGTERPSYGFGRSVPTSLLRTKRSARSKPTGREELLQDIICNDVGAQLDEGGNIRKGLREIKT</sequence>
<dbReference type="AlphaFoldDB" id="A0A164DUN5"/>
<evidence type="ECO:0000313" key="3">
    <source>
        <dbReference type="Proteomes" id="UP000076858"/>
    </source>
</evidence>